<dbReference type="AlphaFoldDB" id="A0A0A9A4F0"/>
<reference evidence="1" key="1">
    <citation type="submission" date="2014-09" db="EMBL/GenBank/DDBJ databases">
        <authorList>
            <person name="Magalhaes I.L.F."/>
            <person name="Oliveira U."/>
            <person name="Santos F.R."/>
            <person name="Vidigal T.H.D.A."/>
            <person name="Brescovit A.D."/>
            <person name="Santos A.J."/>
        </authorList>
    </citation>
    <scope>NUCLEOTIDE SEQUENCE</scope>
    <source>
        <tissue evidence="1">Shoot tissue taken approximately 20 cm above the soil surface</tissue>
    </source>
</reference>
<organism evidence="1">
    <name type="scientific">Arundo donax</name>
    <name type="common">Giant reed</name>
    <name type="synonym">Donax arundinaceus</name>
    <dbReference type="NCBI Taxonomy" id="35708"/>
    <lineage>
        <taxon>Eukaryota</taxon>
        <taxon>Viridiplantae</taxon>
        <taxon>Streptophyta</taxon>
        <taxon>Embryophyta</taxon>
        <taxon>Tracheophyta</taxon>
        <taxon>Spermatophyta</taxon>
        <taxon>Magnoliopsida</taxon>
        <taxon>Liliopsida</taxon>
        <taxon>Poales</taxon>
        <taxon>Poaceae</taxon>
        <taxon>PACMAD clade</taxon>
        <taxon>Arundinoideae</taxon>
        <taxon>Arundineae</taxon>
        <taxon>Arundo</taxon>
    </lineage>
</organism>
<protein>
    <submittedName>
        <fullName evidence="1">Uncharacterized protein</fullName>
    </submittedName>
</protein>
<accession>A0A0A9A4F0</accession>
<proteinExistence type="predicted"/>
<name>A0A0A9A4F0_ARUDO</name>
<reference evidence="1" key="2">
    <citation type="journal article" date="2015" name="Data Brief">
        <title>Shoot transcriptome of the giant reed, Arundo donax.</title>
        <authorList>
            <person name="Barrero R.A."/>
            <person name="Guerrero F.D."/>
            <person name="Moolhuijzen P."/>
            <person name="Goolsby J.A."/>
            <person name="Tidwell J."/>
            <person name="Bellgard S.E."/>
            <person name="Bellgard M.I."/>
        </authorList>
    </citation>
    <scope>NUCLEOTIDE SEQUENCE</scope>
    <source>
        <tissue evidence="1">Shoot tissue taken approximately 20 cm above the soil surface</tissue>
    </source>
</reference>
<sequence>MMLKAMNLDLCSCTEVKNVGISEDKKMN</sequence>
<evidence type="ECO:0000313" key="1">
    <source>
        <dbReference type="EMBL" id="JAD41917.1"/>
    </source>
</evidence>
<dbReference type="EMBL" id="GBRH01255978">
    <property type="protein sequence ID" value="JAD41917.1"/>
    <property type="molecule type" value="Transcribed_RNA"/>
</dbReference>